<evidence type="ECO:0000313" key="1">
    <source>
        <dbReference type="EMBL" id="ODP38007.1"/>
    </source>
</evidence>
<organism evidence="1 2">
    <name type="scientific">Sphingomonas turrisvirgatae</name>
    <dbReference type="NCBI Taxonomy" id="1888892"/>
    <lineage>
        <taxon>Bacteria</taxon>
        <taxon>Pseudomonadati</taxon>
        <taxon>Pseudomonadota</taxon>
        <taxon>Alphaproteobacteria</taxon>
        <taxon>Sphingomonadales</taxon>
        <taxon>Sphingomonadaceae</taxon>
        <taxon>Sphingomonas</taxon>
    </lineage>
</organism>
<protein>
    <submittedName>
        <fullName evidence="1">Uncharacterized protein</fullName>
    </submittedName>
</protein>
<dbReference type="EMBL" id="MDDS01000021">
    <property type="protein sequence ID" value="ODP38007.1"/>
    <property type="molecule type" value="Genomic_DNA"/>
</dbReference>
<proteinExistence type="predicted"/>
<dbReference type="RefSeq" id="WP_069320256.1">
    <property type="nucleotide sequence ID" value="NZ_MDDS01000021.1"/>
</dbReference>
<dbReference type="STRING" id="1888892.BFL28_15980"/>
<comment type="caution">
    <text evidence="1">The sequence shown here is derived from an EMBL/GenBank/DDBJ whole genome shotgun (WGS) entry which is preliminary data.</text>
</comment>
<dbReference type="Proteomes" id="UP000094487">
    <property type="component" value="Unassembled WGS sequence"/>
</dbReference>
<gene>
    <name evidence="1" type="ORF">BFL28_15980</name>
</gene>
<dbReference type="AlphaFoldDB" id="A0A1E3LW49"/>
<reference evidence="1 2" key="1">
    <citation type="submission" date="2016-08" db="EMBL/GenBank/DDBJ databases">
        <title>Draft genome of the agarase producing Sphingomonas sp. MCT13.</title>
        <authorList>
            <person name="D'Andrea M.M."/>
            <person name="Rossolini G.M."/>
            <person name="Thaller M.C."/>
        </authorList>
    </citation>
    <scope>NUCLEOTIDE SEQUENCE [LARGE SCALE GENOMIC DNA]</scope>
    <source>
        <strain evidence="1 2">MCT13</strain>
    </source>
</reference>
<name>A0A1E3LW49_9SPHN</name>
<keyword evidence="2" id="KW-1185">Reference proteome</keyword>
<sequence>MSRFRPSPGDIAAIREAARREANFDHVGEVVLETGRRQSLTNGDASINFALISDDPEWTDTDLDDHEPWSAFTRGVELSDEGRGRFDFYIRRRGDPHRDLHGNISIDVENGHIVRIYGYPDSYPLAGS</sequence>
<dbReference type="OrthoDB" id="7582302at2"/>
<accession>A0A1E3LW49</accession>
<evidence type="ECO:0000313" key="2">
    <source>
        <dbReference type="Proteomes" id="UP000094487"/>
    </source>
</evidence>